<dbReference type="GO" id="GO:0016491">
    <property type="term" value="F:oxidoreductase activity"/>
    <property type="evidence" value="ECO:0007669"/>
    <property type="project" value="UniProtKB-KW"/>
</dbReference>
<protein>
    <submittedName>
        <fullName evidence="2">SDR family oxidoreductase</fullName>
    </submittedName>
</protein>
<evidence type="ECO:0000313" key="2">
    <source>
        <dbReference type="EMBL" id="QTD50639.1"/>
    </source>
</evidence>
<dbReference type="PANTHER" id="PTHR43157:SF31">
    <property type="entry name" value="PHOSPHATIDYLINOSITOL-GLYCAN BIOSYNTHESIS CLASS F PROTEIN"/>
    <property type="match status" value="1"/>
</dbReference>
<dbReference type="AlphaFoldDB" id="A0A8A4TKV4"/>
<reference evidence="2" key="1">
    <citation type="submission" date="2021-03" db="EMBL/GenBank/DDBJ databases">
        <title>Acanthopleuribacteraceae sp. M133.</title>
        <authorList>
            <person name="Wang G."/>
        </authorList>
    </citation>
    <scope>NUCLEOTIDE SEQUENCE</scope>
    <source>
        <strain evidence="2">M133</strain>
    </source>
</reference>
<dbReference type="SUPFAM" id="SSF51735">
    <property type="entry name" value="NAD(P)-binding Rossmann-fold domains"/>
    <property type="match status" value="1"/>
</dbReference>
<dbReference type="NCBIfam" id="NF004513">
    <property type="entry name" value="PRK05854.1"/>
    <property type="match status" value="1"/>
</dbReference>
<organism evidence="2 3">
    <name type="scientific">Sulfidibacter corallicola</name>
    <dbReference type="NCBI Taxonomy" id="2818388"/>
    <lineage>
        <taxon>Bacteria</taxon>
        <taxon>Pseudomonadati</taxon>
        <taxon>Acidobacteriota</taxon>
        <taxon>Holophagae</taxon>
        <taxon>Acanthopleuribacterales</taxon>
        <taxon>Acanthopleuribacteraceae</taxon>
        <taxon>Sulfidibacter</taxon>
    </lineage>
</organism>
<dbReference type="InterPro" id="IPR036291">
    <property type="entry name" value="NAD(P)-bd_dom_sf"/>
</dbReference>
<dbReference type="Pfam" id="PF00106">
    <property type="entry name" value="adh_short"/>
    <property type="match status" value="1"/>
</dbReference>
<gene>
    <name evidence="2" type="ORF">J3U87_34065</name>
</gene>
<keyword evidence="1" id="KW-0560">Oxidoreductase</keyword>
<keyword evidence="3" id="KW-1185">Reference proteome</keyword>
<dbReference type="Proteomes" id="UP000663929">
    <property type="component" value="Chromosome"/>
</dbReference>
<dbReference type="KEGG" id="scor:J3U87_34065"/>
<dbReference type="InterPro" id="IPR002347">
    <property type="entry name" value="SDR_fam"/>
</dbReference>
<accession>A0A8A4TKV4</accession>
<proteinExistence type="predicted"/>
<evidence type="ECO:0000313" key="3">
    <source>
        <dbReference type="Proteomes" id="UP000663929"/>
    </source>
</evidence>
<dbReference type="Gene3D" id="3.40.50.720">
    <property type="entry name" value="NAD(P)-binding Rossmann-like Domain"/>
    <property type="match status" value="1"/>
</dbReference>
<evidence type="ECO:0000256" key="1">
    <source>
        <dbReference type="ARBA" id="ARBA00023002"/>
    </source>
</evidence>
<dbReference type="NCBIfam" id="NF004846">
    <property type="entry name" value="PRK06197.1"/>
    <property type="match status" value="1"/>
</dbReference>
<dbReference type="CDD" id="cd05327">
    <property type="entry name" value="retinol-DH_like_SDR_c_like"/>
    <property type="match status" value="1"/>
</dbReference>
<dbReference type="EMBL" id="CP071793">
    <property type="protein sequence ID" value="QTD50639.1"/>
    <property type="molecule type" value="Genomic_DNA"/>
</dbReference>
<dbReference type="PRINTS" id="PR00081">
    <property type="entry name" value="GDHRDH"/>
</dbReference>
<dbReference type="PANTHER" id="PTHR43157">
    <property type="entry name" value="PHOSPHATIDYLINOSITOL-GLYCAN BIOSYNTHESIS CLASS F PROTEIN-RELATED"/>
    <property type="match status" value="1"/>
</dbReference>
<dbReference type="RefSeq" id="WP_237380502.1">
    <property type="nucleotide sequence ID" value="NZ_CP071793.1"/>
</dbReference>
<name>A0A8A4TKV4_SULCO</name>
<sequence>MKWNQAQIPDQKGRIAIVTGSNTGIGFETARALAAKGADVILACRNREKAAAAMQRIEADKPAGIVTVKQLDLSDLASIHAFVNAFKAEHDHLDLLINNAGVMVPPQRQETSDGFELQFGVNHLGHFALTGLLLDSLGKRPGARVVTVSSLAHKFGRMDFEDPNWVKRKYAKWESYGQSKLANLLFHFQLDHMLKADRSDVKAVAAHPGWTQTDLQRHTSLSNMLSPLFGMKPWQGALPTLRAAVDPGVEGGEYFGPASCFELRGYPVPVDTTSAARKTEDMRKLWNLSERFTKVRFH</sequence>